<evidence type="ECO:0000313" key="2">
    <source>
        <dbReference type="EMBL" id="AEJ43836.1"/>
    </source>
</evidence>
<gene>
    <name evidence="2" type="ordered locus">TC41_1921</name>
</gene>
<dbReference type="PATRIC" id="fig|1048834.4.peg.1812"/>
<protein>
    <submittedName>
        <fullName evidence="2">Uncharacterized protein</fullName>
    </submittedName>
</protein>
<accession>F8IDI3</accession>
<dbReference type="RefSeq" id="WP_014464688.1">
    <property type="nucleotide sequence ID" value="NC_017167.1"/>
</dbReference>
<evidence type="ECO:0000256" key="1">
    <source>
        <dbReference type="SAM" id="MobiDB-lite"/>
    </source>
</evidence>
<name>F8IDI3_ALIAT</name>
<dbReference type="Proteomes" id="UP000000292">
    <property type="component" value="Chromosome"/>
</dbReference>
<proteinExistence type="predicted"/>
<dbReference type="HOGENOM" id="CLU_859536_0_0_9"/>
<reference evidence="3" key="2">
    <citation type="submission" date="2011-06" db="EMBL/GenBank/DDBJ databases">
        <title>The complete genome sequence of Alicyclobacillus acidocaldarius sp. Tc-4-1.</title>
        <authorList>
            <person name="Chen Y."/>
            <person name="He Y."/>
            <person name="Dong Z."/>
            <person name="Hu S."/>
        </authorList>
    </citation>
    <scope>NUCLEOTIDE SEQUENCE [LARGE SCALE GENOMIC DNA]</scope>
    <source>
        <strain evidence="3">Tc-4-1</strain>
    </source>
</reference>
<evidence type="ECO:0000313" key="3">
    <source>
        <dbReference type="Proteomes" id="UP000000292"/>
    </source>
</evidence>
<feature type="region of interest" description="Disordered" evidence="1">
    <location>
        <begin position="1"/>
        <end position="21"/>
    </location>
</feature>
<sequence length="323" mass="34189">MELNASNPIHSHADRKPPSHTVRVRMGTQTWTVPDRGMASEKGEPVLRIERRRAPITLTAMRARIEEARSPSTSRSRLNRVIAAMREWILPAGEGRFRAGLKTGLASGMMLGSLALVGFHQLAAPGAHVSTIRTEARGQSIGGVASPSTSVAYPGLSIEVAVPLRSTSGSAWLALTPVGIRHVLKVAGLRPSDYEIQAVRLRAGEATFSGVLPPGVVNQDENALATAESALLAAVSWAADGGRQVDAGRALENALAISPGVWRAWPGDEGRVAGDLHQALQGLLAAVRQGNARSSEALAVRALDDWIQLCGWAGLTELSKMSH</sequence>
<organism evidence="2 3">
    <name type="scientific">Alicyclobacillus acidocaldarius (strain Tc-4-1)</name>
    <name type="common">Bacillus acidocaldarius</name>
    <dbReference type="NCBI Taxonomy" id="1048834"/>
    <lineage>
        <taxon>Bacteria</taxon>
        <taxon>Bacillati</taxon>
        <taxon>Bacillota</taxon>
        <taxon>Bacilli</taxon>
        <taxon>Bacillales</taxon>
        <taxon>Alicyclobacillaceae</taxon>
        <taxon>Alicyclobacillus</taxon>
    </lineage>
</organism>
<dbReference type="AlphaFoldDB" id="F8IDI3"/>
<dbReference type="STRING" id="1048834.TC41_1921"/>
<dbReference type="EMBL" id="CP002902">
    <property type="protein sequence ID" value="AEJ43836.1"/>
    <property type="molecule type" value="Genomic_DNA"/>
</dbReference>
<reference evidence="2 3" key="1">
    <citation type="journal article" date="2011" name="J. Bacteriol.">
        <title>Complete Genome Sequence of Alicyclobacillus acidocaldarius Strain Tc-4-1.</title>
        <authorList>
            <person name="Chen Y."/>
            <person name="He Y."/>
            <person name="Zhang B."/>
            <person name="Yang J."/>
            <person name="Li W."/>
            <person name="Dong Z."/>
            <person name="Hu S."/>
        </authorList>
    </citation>
    <scope>NUCLEOTIDE SEQUENCE [LARGE SCALE GENOMIC DNA]</scope>
    <source>
        <strain evidence="2 3">Tc-4-1</strain>
    </source>
</reference>
<dbReference type="KEGG" id="aad:TC41_1921"/>